<sequence>MSKKVYLNLCFYLIEQLRPSRIIDSNTTWVKAGTTIAGLLPSGPGLQQLDRPYGIYIDNTDQSIYIADYGNHRIVRWKAGATSGVIVAGNNDFRNQMEQLHHPTDVLLDKDRNFLIICDSAYERVVRWSRRDNQIQKTLISKIGCFSLVMDNNGDLYVSDIKNHEVRRWKQGEADGKIVAGRKGKGKQADQLNTPYSIFVDQDYSVYVADFLNSRVMKWMKDADNGTIVACGPHQTNSDNRRYRPWGVVVDHEGNIYVSDTEFNVITRWLSGVTKASIVVGGNRGTGATELSVPTYFSFDLQGNLYISDRGNHRIQRFAVNPN</sequence>
<dbReference type="Proteomes" id="UP000663828">
    <property type="component" value="Unassembled WGS sequence"/>
</dbReference>
<gene>
    <name evidence="3" type="ORF">EDS130_LOCUS36868</name>
    <name evidence="2" type="ORF">XAT740_LOCUS12616</name>
</gene>
<keyword evidence="4" id="KW-1185">Reference proteome</keyword>
<name>A0A815LNS6_ADIRI</name>
<organism evidence="3 5">
    <name type="scientific">Adineta ricciae</name>
    <name type="common">Rotifer</name>
    <dbReference type="NCBI Taxonomy" id="249248"/>
    <lineage>
        <taxon>Eukaryota</taxon>
        <taxon>Metazoa</taxon>
        <taxon>Spiralia</taxon>
        <taxon>Gnathifera</taxon>
        <taxon>Rotifera</taxon>
        <taxon>Eurotatoria</taxon>
        <taxon>Bdelloidea</taxon>
        <taxon>Adinetida</taxon>
        <taxon>Adinetidae</taxon>
        <taxon>Adineta</taxon>
    </lineage>
</organism>
<dbReference type="PANTHER" id="PTHR24104">
    <property type="entry name" value="E3 UBIQUITIN-PROTEIN LIGASE NHLRC1-RELATED"/>
    <property type="match status" value="1"/>
</dbReference>
<evidence type="ECO:0000256" key="1">
    <source>
        <dbReference type="ARBA" id="ARBA00022737"/>
    </source>
</evidence>
<dbReference type="CDD" id="cd05819">
    <property type="entry name" value="NHL"/>
    <property type="match status" value="1"/>
</dbReference>
<dbReference type="AlphaFoldDB" id="A0A815LNS6"/>
<dbReference type="InterPro" id="IPR011042">
    <property type="entry name" value="6-blade_b-propeller_TolB-like"/>
</dbReference>
<dbReference type="EMBL" id="CAJNOR010000715">
    <property type="protein sequence ID" value="CAF0989456.1"/>
    <property type="molecule type" value="Genomic_DNA"/>
</dbReference>
<dbReference type="Gene3D" id="2.120.10.30">
    <property type="entry name" value="TolB, C-terminal domain"/>
    <property type="match status" value="2"/>
</dbReference>
<evidence type="ECO:0000313" key="3">
    <source>
        <dbReference type="EMBL" id="CAF1412929.1"/>
    </source>
</evidence>
<evidence type="ECO:0000313" key="5">
    <source>
        <dbReference type="Proteomes" id="UP000663852"/>
    </source>
</evidence>
<comment type="caution">
    <text evidence="3">The sequence shown here is derived from an EMBL/GenBank/DDBJ whole genome shotgun (WGS) entry which is preliminary data.</text>
</comment>
<dbReference type="InterPro" id="IPR050952">
    <property type="entry name" value="TRIM-NHL_E3_ligases"/>
</dbReference>
<dbReference type="InterPro" id="IPR001258">
    <property type="entry name" value="NHL_repeat"/>
</dbReference>
<reference evidence="3" key="1">
    <citation type="submission" date="2021-02" db="EMBL/GenBank/DDBJ databases">
        <authorList>
            <person name="Nowell W R."/>
        </authorList>
    </citation>
    <scope>NUCLEOTIDE SEQUENCE</scope>
</reference>
<proteinExistence type="predicted"/>
<dbReference type="SUPFAM" id="SSF63829">
    <property type="entry name" value="Calcium-dependent phosphotriesterase"/>
    <property type="match status" value="1"/>
</dbReference>
<dbReference type="Proteomes" id="UP000663852">
    <property type="component" value="Unassembled WGS sequence"/>
</dbReference>
<evidence type="ECO:0000313" key="2">
    <source>
        <dbReference type="EMBL" id="CAF0989456.1"/>
    </source>
</evidence>
<protein>
    <submittedName>
        <fullName evidence="3">Uncharacterized protein</fullName>
    </submittedName>
</protein>
<dbReference type="EMBL" id="CAJNOJ010000351">
    <property type="protein sequence ID" value="CAF1412929.1"/>
    <property type="molecule type" value="Genomic_DNA"/>
</dbReference>
<evidence type="ECO:0000313" key="4">
    <source>
        <dbReference type="Proteomes" id="UP000663828"/>
    </source>
</evidence>
<accession>A0A815LNS6</accession>
<keyword evidence="1" id="KW-0677">Repeat</keyword>
<dbReference type="Pfam" id="PF01436">
    <property type="entry name" value="NHL"/>
    <property type="match status" value="1"/>
</dbReference>
<dbReference type="OrthoDB" id="9980233at2759"/>